<evidence type="ECO:0000256" key="8">
    <source>
        <dbReference type="ARBA" id="ARBA00022679"/>
    </source>
</evidence>
<keyword evidence="12" id="KW-0418">Kinase</keyword>
<evidence type="ECO:0000256" key="5">
    <source>
        <dbReference type="ARBA" id="ARBA00022490"/>
    </source>
</evidence>
<evidence type="ECO:0000256" key="1">
    <source>
        <dbReference type="ARBA" id="ARBA00001946"/>
    </source>
</evidence>
<evidence type="ECO:0000256" key="15">
    <source>
        <dbReference type="PROSITE-ProRule" id="PRU00235"/>
    </source>
</evidence>
<sequence>MATEVDSEVILPPNEAVQETSYLYVKVLGRGAFGEAVLYRKTDDNSLVVWKEVNLARLGEKETRDALGEVDILSLLDHPNIITYYNHFLDNQTLLIELEYANGGTLYHKISSQSETGQLFHEELVVWYLFQLVSAVAHIHQYGIIHRDIKTMNIFLTKSDLLKIGDFGISKVLESNSQMADTVYNLPLQLIGTPYYMSPELVKGDKYNYKTDVWAVGCTLFELLTLERTFQATNQLRLAYEIVKGDAGEISSQYSSDIRDLVGQLLRKDPDDRPEAEEILKNKIFSDDDRGSGMEKKVWELNAAVRKLRLQSSHSMDYIPVVKSKMSEVYQWGGGKVTPQKQEIFVKGKSAIQVAAGCGHFAVVTMEKELYTWANLQGGTQLVGQLGHGNNSAYKAPKLVEKFEGKGIIQVSCGEDFTVCVTDENKVYSFGSDYYGCLGVDGEHGDSVTEPILVDYFTSIDIQEISCGDNHVAALSKEGHVFTWGCGEYGRLGLGSEDDFSSPQKVKTPGKHLIKHVVSGCDGTFLITANGRVLAAGSNEDNKLGFNSETSGLRKGRVKVYDIPCKYTFTAVKPLTRHCIVTVAAGKTHSAVINAYGHLYTFGSNKYGQLGLSDFRRKHGINRVAGVLSGKRIENVACGDGFTVASTNDARYWTGGVMNVGGEWVWDHTSLPFTFTFWITDQPHNNPDENYMMLNRNLKWQSQPADMMAYPLCEETMQL</sequence>
<dbReference type="PROSITE" id="PS50011">
    <property type="entry name" value="PROTEIN_KINASE_DOM"/>
    <property type="match status" value="1"/>
</dbReference>
<dbReference type="Gene3D" id="3.30.200.20">
    <property type="entry name" value="Phosphorylase Kinase, domain 1"/>
    <property type="match status" value="1"/>
</dbReference>
<comment type="similarity">
    <text evidence="3">Belongs to the protein kinase superfamily. NEK Ser/Thr protein kinase family. NIMA subfamily.</text>
</comment>
<dbReference type="PANTHER" id="PTHR44535">
    <property type="entry name" value="PROTEIN CBG16200"/>
    <property type="match status" value="1"/>
</dbReference>
<evidence type="ECO:0000256" key="10">
    <source>
        <dbReference type="ARBA" id="ARBA00022737"/>
    </source>
</evidence>
<keyword evidence="7" id="KW-0597">Phosphoprotein</keyword>
<evidence type="ECO:0000256" key="9">
    <source>
        <dbReference type="ARBA" id="ARBA00022723"/>
    </source>
</evidence>
<feature type="repeat" description="RCC1" evidence="15">
    <location>
        <begin position="597"/>
        <end position="649"/>
    </location>
</feature>
<dbReference type="InterPro" id="IPR011009">
    <property type="entry name" value="Kinase-like_dom_sf"/>
</dbReference>
<feature type="repeat" description="RCC1" evidence="15">
    <location>
        <begin position="531"/>
        <end position="596"/>
    </location>
</feature>
<evidence type="ECO:0000256" key="6">
    <source>
        <dbReference type="ARBA" id="ARBA00022527"/>
    </source>
</evidence>
<evidence type="ECO:0000256" key="3">
    <source>
        <dbReference type="ARBA" id="ARBA00010886"/>
    </source>
</evidence>
<evidence type="ECO:0000256" key="14">
    <source>
        <dbReference type="ARBA" id="ARBA00022842"/>
    </source>
</evidence>
<dbReference type="PROSITE" id="PS00108">
    <property type="entry name" value="PROTEIN_KINASE_ST"/>
    <property type="match status" value="1"/>
</dbReference>
<dbReference type="EMBL" id="VSWD01000009">
    <property type="protein sequence ID" value="KAK3093484.1"/>
    <property type="molecule type" value="Genomic_DNA"/>
</dbReference>
<dbReference type="PANTHER" id="PTHR44535:SF1">
    <property type="entry name" value="SERINE_THREONINE-PROTEIN KINASE NEK9"/>
    <property type="match status" value="1"/>
</dbReference>
<dbReference type="InterPro" id="IPR008271">
    <property type="entry name" value="Ser/Thr_kinase_AS"/>
</dbReference>
<evidence type="ECO:0000256" key="2">
    <source>
        <dbReference type="ARBA" id="ARBA00004496"/>
    </source>
</evidence>
<feature type="repeat" description="RCC1" evidence="15">
    <location>
        <begin position="479"/>
        <end position="530"/>
    </location>
</feature>
<dbReference type="PROSITE" id="PS50012">
    <property type="entry name" value="RCC1_3"/>
    <property type="match status" value="5"/>
</dbReference>
<dbReference type="EC" id="2.7.11.1" evidence="4"/>
<keyword evidence="9" id="KW-0479">Metal-binding</keyword>
<dbReference type="Gene3D" id="2.130.10.30">
    <property type="entry name" value="Regulator of chromosome condensation 1/beta-lactamase-inhibitor protein II"/>
    <property type="match status" value="2"/>
</dbReference>
<keyword evidence="5" id="KW-0963">Cytoplasm</keyword>
<evidence type="ECO:0000259" key="17">
    <source>
        <dbReference type="PROSITE" id="PS50041"/>
    </source>
</evidence>
<dbReference type="SUPFAM" id="SSF50985">
    <property type="entry name" value="RCC1/BLIP-II"/>
    <property type="match status" value="1"/>
</dbReference>
<dbReference type="Pfam" id="PF25390">
    <property type="entry name" value="WD40_RLD"/>
    <property type="match status" value="1"/>
</dbReference>
<dbReference type="CDD" id="cd00037">
    <property type="entry name" value="CLECT"/>
    <property type="match status" value="1"/>
</dbReference>
<feature type="domain" description="Protein kinase" evidence="16">
    <location>
        <begin position="22"/>
        <end position="285"/>
    </location>
</feature>
<dbReference type="InterPro" id="IPR009091">
    <property type="entry name" value="RCC1/BLIP-II"/>
</dbReference>
<dbReference type="GO" id="GO:0046872">
    <property type="term" value="F:metal ion binding"/>
    <property type="evidence" value="ECO:0007669"/>
    <property type="project" value="UniProtKB-KW"/>
</dbReference>
<dbReference type="PROSITE" id="PS50041">
    <property type="entry name" value="C_TYPE_LECTIN_2"/>
    <property type="match status" value="1"/>
</dbReference>
<dbReference type="GO" id="GO:0004674">
    <property type="term" value="F:protein serine/threonine kinase activity"/>
    <property type="evidence" value="ECO:0007669"/>
    <property type="project" value="UniProtKB-KW"/>
</dbReference>
<evidence type="ECO:0000256" key="11">
    <source>
        <dbReference type="ARBA" id="ARBA00022741"/>
    </source>
</evidence>
<dbReference type="InterPro" id="IPR058923">
    <property type="entry name" value="RCC1-like_dom"/>
</dbReference>
<dbReference type="InterPro" id="IPR051997">
    <property type="entry name" value="STK_NEK"/>
</dbReference>
<dbReference type="GO" id="GO:0005524">
    <property type="term" value="F:ATP binding"/>
    <property type="evidence" value="ECO:0007669"/>
    <property type="project" value="UniProtKB-KW"/>
</dbReference>
<dbReference type="PRINTS" id="PR00633">
    <property type="entry name" value="RCCNDNSATION"/>
</dbReference>
<dbReference type="GO" id="GO:0005737">
    <property type="term" value="C:cytoplasm"/>
    <property type="evidence" value="ECO:0007669"/>
    <property type="project" value="UniProtKB-SubCell"/>
</dbReference>
<dbReference type="InterPro" id="IPR001304">
    <property type="entry name" value="C-type_lectin-like"/>
</dbReference>
<dbReference type="InterPro" id="IPR000719">
    <property type="entry name" value="Prot_kinase_dom"/>
</dbReference>
<evidence type="ECO:0000256" key="12">
    <source>
        <dbReference type="ARBA" id="ARBA00022777"/>
    </source>
</evidence>
<comment type="cofactor">
    <cofactor evidence="1">
        <name>Mg(2+)</name>
        <dbReference type="ChEBI" id="CHEBI:18420"/>
    </cofactor>
</comment>
<dbReference type="Pfam" id="PF00069">
    <property type="entry name" value="Pkinase"/>
    <property type="match status" value="1"/>
</dbReference>
<dbReference type="Proteomes" id="UP001186944">
    <property type="component" value="Unassembled WGS sequence"/>
</dbReference>
<accession>A0AA88XWX1</accession>
<keyword evidence="10" id="KW-0677">Repeat</keyword>
<organism evidence="18 19">
    <name type="scientific">Pinctada imbricata</name>
    <name type="common">Atlantic pearl-oyster</name>
    <name type="synonym">Pinctada martensii</name>
    <dbReference type="NCBI Taxonomy" id="66713"/>
    <lineage>
        <taxon>Eukaryota</taxon>
        <taxon>Metazoa</taxon>
        <taxon>Spiralia</taxon>
        <taxon>Lophotrochozoa</taxon>
        <taxon>Mollusca</taxon>
        <taxon>Bivalvia</taxon>
        <taxon>Autobranchia</taxon>
        <taxon>Pteriomorphia</taxon>
        <taxon>Pterioida</taxon>
        <taxon>Pterioidea</taxon>
        <taxon>Pteriidae</taxon>
        <taxon>Pinctada</taxon>
    </lineage>
</organism>
<feature type="repeat" description="RCC1" evidence="15">
    <location>
        <begin position="425"/>
        <end position="478"/>
    </location>
</feature>
<evidence type="ECO:0000313" key="19">
    <source>
        <dbReference type="Proteomes" id="UP001186944"/>
    </source>
</evidence>
<proteinExistence type="inferred from homology"/>
<dbReference type="SUPFAM" id="SSF56112">
    <property type="entry name" value="Protein kinase-like (PK-like)"/>
    <property type="match status" value="1"/>
</dbReference>
<dbReference type="SMART" id="SM00220">
    <property type="entry name" value="S_TKc"/>
    <property type="match status" value="1"/>
</dbReference>
<dbReference type="SUPFAM" id="SSF56436">
    <property type="entry name" value="C-type lectin-like"/>
    <property type="match status" value="1"/>
</dbReference>
<keyword evidence="6" id="KW-0723">Serine/threonine-protein kinase</keyword>
<name>A0AA88XWX1_PINIB</name>
<protein>
    <recommendedName>
        <fullName evidence="4">non-specific serine/threonine protein kinase</fullName>
        <ecNumber evidence="4">2.7.11.1</ecNumber>
    </recommendedName>
</protein>
<evidence type="ECO:0000259" key="16">
    <source>
        <dbReference type="PROSITE" id="PS50011"/>
    </source>
</evidence>
<evidence type="ECO:0000313" key="18">
    <source>
        <dbReference type="EMBL" id="KAK3093484.1"/>
    </source>
</evidence>
<reference evidence="18" key="1">
    <citation type="submission" date="2019-08" db="EMBL/GenBank/DDBJ databases">
        <title>The improved chromosome-level genome for the pearl oyster Pinctada fucata martensii using PacBio sequencing and Hi-C.</title>
        <authorList>
            <person name="Zheng Z."/>
        </authorList>
    </citation>
    <scope>NUCLEOTIDE SEQUENCE</scope>
    <source>
        <strain evidence="18">ZZ-2019</strain>
        <tissue evidence="18">Adductor muscle</tissue>
    </source>
</reference>
<gene>
    <name evidence="18" type="ORF">FSP39_016296</name>
</gene>
<dbReference type="InterPro" id="IPR016187">
    <property type="entry name" value="CTDL_fold"/>
</dbReference>
<keyword evidence="8" id="KW-0808">Transferase</keyword>
<dbReference type="Gene3D" id="1.10.510.10">
    <property type="entry name" value="Transferase(Phosphotransferase) domain 1"/>
    <property type="match status" value="1"/>
</dbReference>
<keyword evidence="13" id="KW-0067">ATP-binding</keyword>
<evidence type="ECO:0000256" key="13">
    <source>
        <dbReference type="ARBA" id="ARBA00022840"/>
    </source>
</evidence>
<dbReference type="AlphaFoldDB" id="A0AA88XWX1"/>
<comment type="caution">
    <text evidence="18">The sequence shown here is derived from an EMBL/GenBank/DDBJ whole genome shotgun (WGS) entry which is preliminary data.</text>
</comment>
<evidence type="ECO:0000256" key="7">
    <source>
        <dbReference type="ARBA" id="ARBA00022553"/>
    </source>
</evidence>
<dbReference type="InterPro" id="IPR000408">
    <property type="entry name" value="Reg_chr_condens"/>
</dbReference>
<dbReference type="FunFam" id="3.30.200.20:FF:000097">
    <property type="entry name" value="Probable serine/threonine-protein kinase nek1"/>
    <property type="match status" value="1"/>
</dbReference>
<keyword evidence="19" id="KW-1185">Reference proteome</keyword>
<evidence type="ECO:0000256" key="4">
    <source>
        <dbReference type="ARBA" id="ARBA00012513"/>
    </source>
</evidence>
<feature type="repeat" description="RCC1" evidence="15">
    <location>
        <begin position="368"/>
        <end position="424"/>
    </location>
</feature>
<keyword evidence="11" id="KW-0547">Nucleotide-binding</keyword>
<comment type="subcellular location">
    <subcellularLocation>
        <location evidence="2">Cytoplasm</location>
    </subcellularLocation>
</comment>
<keyword evidence="14" id="KW-0460">Magnesium</keyword>
<feature type="domain" description="C-type lectin" evidence="17">
    <location>
        <begin position="644"/>
        <end position="714"/>
    </location>
</feature>